<comment type="caution">
    <text evidence="3">The sequence shown here is derived from an EMBL/GenBank/DDBJ whole genome shotgun (WGS) entry which is preliminary data.</text>
</comment>
<protein>
    <submittedName>
        <fullName evidence="3">VPLPA-CTERM sorting domain-containing protein</fullName>
    </submittedName>
</protein>
<evidence type="ECO:0000256" key="1">
    <source>
        <dbReference type="SAM" id="Phobius"/>
    </source>
</evidence>
<keyword evidence="2" id="KW-0732">Signal</keyword>
<feature type="chain" id="PRO_5035264950" evidence="2">
    <location>
        <begin position="31"/>
        <end position="226"/>
    </location>
</feature>
<sequence length="226" mass="23100">MIGITKLKNMAAALVISAGATLGATQQASAVTFNFLNIPGADTVGDAYAGNFSLAVSNLGSGNVLIQIISAAAPSLGYFIRTIFVDDTNPTSFTSLPTANSNVGTNSVGTVNMTRSSGGNLPQGNNVGFSTEFNFNRVNGSANVNAIQQGETGGFVFGGNFDAIVASLTSGDLRFGIHLQGLPNDKSDSYVTSVPQVPLPAAGFLMLGALGGLGFMARRRNKQAIA</sequence>
<organism evidence="3 4">
    <name type="scientific">Thetidibacter halocola</name>
    <dbReference type="NCBI Taxonomy" id="2827239"/>
    <lineage>
        <taxon>Bacteria</taxon>
        <taxon>Pseudomonadati</taxon>
        <taxon>Pseudomonadota</taxon>
        <taxon>Alphaproteobacteria</taxon>
        <taxon>Rhodobacterales</taxon>
        <taxon>Roseobacteraceae</taxon>
        <taxon>Thetidibacter</taxon>
    </lineage>
</organism>
<keyword evidence="4" id="KW-1185">Reference proteome</keyword>
<feature type="transmembrane region" description="Helical" evidence="1">
    <location>
        <begin position="197"/>
        <end position="217"/>
    </location>
</feature>
<evidence type="ECO:0000256" key="2">
    <source>
        <dbReference type="SAM" id="SignalP"/>
    </source>
</evidence>
<accession>A0A8J7WCE2</accession>
<name>A0A8J7WCE2_9RHOB</name>
<dbReference type="AlphaFoldDB" id="A0A8J7WCE2"/>
<dbReference type="NCBIfam" id="TIGR03370">
    <property type="entry name" value="VPLPA-CTERM"/>
    <property type="match status" value="1"/>
</dbReference>
<keyword evidence="1" id="KW-0472">Membrane</keyword>
<keyword evidence="1" id="KW-0812">Transmembrane</keyword>
<keyword evidence="1" id="KW-1133">Transmembrane helix</keyword>
<feature type="signal peptide" evidence="2">
    <location>
        <begin position="1"/>
        <end position="30"/>
    </location>
</feature>
<evidence type="ECO:0000313" key="4">
    <source>
        <dbReference type="Proteomes" id="UP000681356"/>
    </source>
</evidence>
<dbReference type="Proteomes" id="UP000681356">
    <property type="component" value="Unassembled WGS sequence"/>
</dbReference>
<proteinExistence type="predicted"/>
<dbReference type="InterPro" id="IPR022472">
    <property type="entry name" value="VPLPA-CTERM"/>
</dbReference>
<reference evidence="3" key="1">
    <citation type="submission" date="2021-04" db="EMBL/GenBank/DDBJ databases">
        <authorList>
            <person name="Yoon J."/>
        </authorList>
    </citation>
    <scope>NUCLEOTIDE SEQUENCE</scope>
    <source>
        <strain evidence="3">KMU-90</strain>
    </source>
</reference>
<dbReference type="EMBL" id="JAGTUU010000003">
    <property type="protein sequence ID" value="MBS0124167.1"/>
    <property type="molecule type" value="Genomic_DNA"/>
</dbReference>
<evidence type="ECO:0000313" key="3">
    <source>
        <dbReference type="EMBL" id="MBS0124167.1"/>
    </source>
</evidence>
<gene>
    <name evidence="3" type="ORF">KB874_08465</name>
</gene>